<proteinExistence type="predicted"/>
<evidence type="ECO:0000313" key="3">
    <source>
        <dbReference type="Proteomes" id="UP000598996"/>
    </source>
</evidence>
<gene>
    <name evidence="2" type="ORF">JKJ07_44480</name>
</gene>
<dbReference type="InterPro" id="IPR046748">
    <property type="entry name" value="HipA_2"/>
</dbReference>
<sequence>MDSAIGIGVTASSWCTLAGVVKQDTSVPYTVANEYICGSLGQAVGLPVPPGTIAKLNDDSYAYVALKFGIKGDSLPPVDAAAMVLAKPTTAAGIAVFDCWILNSDRHNGNLAFSPASGTVSMFDHGHSLLGPNAGNGIAHLDGLRDQPYWYGCLPPELQYSTHLHRWAERISSVHDDLLAEIPQRAADLRLCSPPEAAKISEVLTFRKKRLADYLDQSKASFPKVNDWGGGVL</sequence>
<feature type="domain" description="HipA-like kinase" evidence="1">
    <location>
        <begin position="20"/>
        <end position="127"/>
    </location>
</feature>
<accession>A0ABS1W3P1</accession>
<protein>
    <recommendedName>
        <fullName evidence="1">HipA-like kinase domain-containing protein</fullName>
    </recommendedName>
</protein>
<keyword evidence="3" id="KW-1185">Reference proteome</keyword>
<comment type="caution">
    <text evidence="2">The sequence shown here is derived from an EMBL/GenBank/DDBJ whole genome shotgun (WGS) entry which is preliminary data.</text>
</comment>
<dbReference type="Pfam" id="PF20613">
    <property type="entry name" value="HipA_2"/>
    <property type="match status" value="1"/>
</dbReference>
<dbReference type="Gene3D" id="1.10.1070.20">
    <property type="match status" value="1"/>
</dbReference>
<dbReference type="RefSeq" id="WP_202998119.1">
    <property type="nucleotide sequence ID" value="NZ_JAENHO010000018.1"/>
</dbReference>
<dbReference type="EMBL" id="JAENHO010000018">
    <property type="protein sequence ID" value="MBL7261365.1"/>
    <property type="molecule type" value="Genomic_DNA"/>
</dbReference>
<reference evidence="2 3" key="1">
    <citation type="submission" date="2021-01" db="EMBL/GenBank/DDBJ databases">
        <title>Actinoplanes sp. nov. LDG1-01 isolated from lichen.</title>
        <authorList>
            <person name="Saeng-In P."/>
            <person name="Phongsopitanun W."/>
            <person name="Kanchanasin P."/>
            <person name="Yuki M."/>
            <person name="Kudo T."/>
            <person name="Ohkuma M."/>
            <person name="Tanasupawat S."/>
        </authorList>
    </citation>
    <scope>NUCLEOTIDE SEQUENCE [LARGE SCALE GENOMIC DNA]</scope>
    <source>
        <strain evidence="2 3">LDG1-01</strain>
    </source>
</reference>
<name>A0ABS1W3P1_9ACTN</name>
<organism evidence="2 3">
    <name type="scientific">Paractinoplanes lichenicola</name>
    <dbReference type="NCBI Taxonomy" id="2802976"/>
    <lineage>
        <taxon>Bacteria</taxon>
        <taxon>Bacillati</taxon>
        <taxon>Actinomycetota</taxon>
        <taxon>Actinomycetes</taxon>
        <taxon>Micromonosporales</taxon>
        <taxon>Micromonosporaceae</taxon>
        <taxon>Paractinoplanes</taxon>
    </lineage>
</organism>
<evidence type="ECO:0000259" key="1">
    <source>
        <dbReference type="Pfam" id="PF20613"/>
    </source>
</evidence>
<dbReference type="Proteomes" id="UP000598996">
    <property type="component" value="Unassembled WGS sequence"/>
</dbReference>
<evidence type="ECO:0000313" key="2">
    <source>
        <dbReference type="EMBL" id="MBL7261365.1"/>
    </source>
</evidence>